<organism evidence="1 2">
    <name type="scientific">Priestia veravalensis</name>
    <dbReference type="NCBI Taxonomy" id="1414648"/>
    <lineage>
        <taxon>Bacteria</taxon>
        <taxon>Bacillati</taxon>
        <taxon>Bacillota</taxon>
        <taxon>Bacilli</taxon>
        <taxon>Bacillales</taxon>
        <taxon>Bacillaceae</taxon>
        <taxon>Priestia</taxon>
    </lineage>
</organism>
<evidence type="ECO:0000313" key="2">
    <source>
        <dbReference type="Proteomes" id="UP000053681"/>
    </source>
</evidence>
<name>A0A0V8JM14_9BACI</name>
<dbReference type="Proteomes" id="UP000053681">
    <property type="component" value="Unassembled WGS sequence"/>
</dbReference>
<gene>
    <name evidence="1" type="ORF">AS180_09725</name>
</gene>
<dbReference type="GO" id="GO:0016757">
    <property type="term" value="F:glycosyltransferase activity"/>
    <property type="evidence" value="ECO:0007669"/>
    <property type="project" value="UniProtKB-KW"/>
</dbReference>
<reference evidence="1 2" key="1">
    <citation type="submission" date="2015-11" db="EMBL/GenBank/DDBJ databases">
        <title>Bacillus caseinolyticus sp nov.</title>
        <authorList>
            <person name="Dastager S.G."/>
            <person name="Mawlankar R."/>
        </authorList>
    </citation>
    <scope>NUCLEOTIDE SEQUENCE [LARGE SCALE GENOMIC DNA]</scope>
    <source>
        <strain evidence="1 2">SGD-V-76</strain>
    </source>
</reference>
<keyword evidence="1" id="KW-0808">Transferase</keyword>
<dbReference type="EMBL" id="LNQP01000029">
    <property type="protein sequence ID" value="KSU88085.1"/>
    <property type="molecule type" value="Genomic_DNA"/>
</dbReference>
<protein>
    <submittedName>
        <fullName evidence="1">Nicotinate phosphoribosyltransferase</fullName>
    </submittedName>
</protein>
<keyword evidence="1" id="KW-0328">Glycosyltransferase</keyword>
<dbReference type="RefSeq" id="WP_025909486.1">
    <property type="nucleotide sequence ID" value="NZ_KQ758645.1"/>
</dbReference>
<dbReference type="AlphaFoldDB" id="A0A0V8JM14"/>
<comment type="caution">
    <text evidence="1">The sequence shown here is derived from an EMBL/GenBank/DDBJ whole genome shotgun (WGS) entry which is preliminary data.</text>
</comment>
<keyword evidence="2" id="KW-1185">Reference proteome</keyword>
<evidence type="ECO:0000313" key="1">
    <source>
        <dbReference type="EMBL" id="KSU88085.1"/>
    </source>
</evidence>
<sequence length="220" mass="26062">MANNHQDIIDLIEIRKEKQSQTDDAIQSFYDEYVLFVMRYTNIREKVRAAHLFRERTGLSQEQMQLSDKEYLFQHWFAFDYVTIQGRTLLQQFISEKAATRNETFLIQSALFLTSVLEPIIVSKVCESFYVKGYSPLTNKQVIIKDVKGRFKNTDVEKVLWVRKIKSLGYDVLVGSYFIQAEASMEKLHQSLNQNEKLTWRQFLKRYAVAYLTEVRVFQK</sequence>
<accession>A0A0V8JM14</accession>
<proteinExistence type="predicted"/>